<dbReference type="PROSITE" id="PS50897">
    <property type="entry name" value="CTLH"/>
    <property type="match status" value="1"/>
</dbReference>
<feature type="region of interest" description="Disordered" evidence="1">
    <location>
        <begin position="390"/>
        <end position="504"/>
    </location>
</feature>
<dbReference type="InterPro" id="IPR006595">
    <property type="entry name" value="CTLH_C"/>
</dbReference>
<dbReference type="SMART" id="SM00668">
    <property type="entry name" value="CTLH"/>
    <property type="match status" value="1"/>
</dbReference>
<name>A0A0V0UIN9_9BILA</name>
<dbReference type="OrthoDB" id="5821166at2759"/>
<comment type="caution">
    <text evidence="4">The sequence shown here is derived from an EMBL/GenBank/DDBJ whole genome shotgun (WGS) entry which is preliminary data.</text>
</comment>
<organism evidence="4 5">
    <name type="scientific">Trichinella murrelli</name>
    <dbReference type="NCBI Taxonomy" id="144512"/>
    <lineage>
        <taxon>Eukaryota</taxon>
        <taxon>Metazoa</taxon>
        <taxon>Ecdysozoa</taxon>
        <taxon>Nematoda</taxon>
        <taxon>Enoplea</taxon>
        <taxon>Dorylaimia</taxon>
        <taxon>Trichinellida</taxon>
        <taxon>Trichinellidae</taxon>
        <taxon>Trichinella</taxon>
    </lineage>
</organism>
<dbReference type="InterPro" id="IPR035782">
    <property type="entry name" value="SPRY_RanBP9/10"/>
</dbReference>
<dbReference type="AlphaFoldDB" id="A0A0V0UIN9"/>
<dbReference type="InterPro" id="IPR001870">
    <property type="entry name" value="B30.2/SPRY"/>
</dbReference>
<evidence type="ECO:0000256" key="1">
    <source>
        <dbReference type="SAM" id="MobiDB-lite"/>
    </source>
</evidence>
<evidence type="ECO:0000313" key="4">
    <source>
        <dbReference type="EMBL" id="KRX51003.1"/>
    </source>
</evidence>
<feature type="domain" description="CTLH" evidence="3">
    <location>
        <begin position="319"/>
        <end position="376"/>
    </location>
</feature>
<feature type="compositionally biased region" description="Low complexity" evidence="1">
    <location>
        <begin position="443"/>
        <end position="453"/>
    </location>
</feature>
<evidence type="ECO:0000259" key="3">
    <source>
        <dbReference type="PROSITE" id="PS50897"/>
    </source>
</evidence>
<dbReference type="Pfam" id="PF10607">
    <property type="entry name" value="CTLH"/>
    <property type="match status" value="2"/>
</dbReference>
<sequence>MVKNDNCITLIHTKMMITKSSYLHELYPGVIEAGIPLPTHWNPKDKYQYLGLSLSNLRVHYKACFSAVNEFLNNKFLVEFHSGAGKTHKDAAAVRSNCPIPAACGLYYFEVKIINKGRDGYIGIGLSQSSVCLNRLPGWDKFSYGYHGDDGNSFCSSGSGSPYGPTFTTGDVIGCGVHLMKKTCFYTKNGRHLGAYLLLILELHSPIYRLVASASVQLALSYLSNFLQGELYPTVGLQTPGEVVEVNFGQQPFEYDIMEEIKQVRYEVFLNIRQTKLPKKKVEFMNSIISAFLVQEALAGTAKSFNSVTYQTNKEPQESVENRQRIRMLLLDGQVEVACEMIDRCYPELLSNNMQLAFELKVRQFIELFLSIDLAALGEDLHAGSFGSLPSLSSPNSPPHCSPSRDSPTPVVMKSPSRTPPSKMGSGSLFASPKGSPVREKSPAAAAPLSPFPDNAEECGNSEDSSRNGCEMDSCENGCVENGSGNAEPETVAEESTGKCSGNGAGIDDVYDYMEDFDGDQLEPEDFSDSEAEYAPDLFYRVEQLVVFGRKLNQFAMRMEDQQLMDEKNKQLLLSAFSLIAYSNVKSCPAAYLLKPEQREPLANAVNSAILEYLGHPQTSALQMLVSHARHLHEEMLKANLPGASIVDPMRMLEFKADAYRGHV</sequence>
<dbReference type="InterPro" id="IPR050618">
    <property type="entry name" value="Ubq-SigPath_Reg"/>
</dbReference>
<dbReference type="SMART" id="SM00449">
    <property type="entry name" value="SPRY"/>
    <property type="match status" value="1"/>
</dbReference>
<dbReference type="SMART" id="SM00757">
    <property type="entry name" value="CRA"/>
    <property type="match status" value="1"/>
</dbReference>
<dbReference type="Proteomes" id="UP000055048">
    <property type="component" value="Unassembled WGS sequence"/>
</dbReference>
<feature type="domain" description="B30.2/SPRY" evidence="2">
    <location>
        <begin position="19"/>
        <end position="253"/>
    </location>
</feature>
<dbReference type="SUPFAM" id="SSF49899">
    <property type="entry name" value="Concanavalin A-like lectins/glucanases"/>
    <property type="match status" value="1"/>
</dbReference>
<evidence type="ECO:0000259" key="2">
    <source>
        <dbReference type="PROSITE" id="PS50188"/>
    </source>
</evidence>
<accession>A0A0V0UIN9</accession>
<dbReference type="EMBL" id="JYDJ01000002">
    <property type="protein sequence ID" value="KRX51003.1"/>
    <property type="molecule type" value="Genomic_DNA"/>
</dbReference>
<gene>
    <name evidence="4" type="primary">ranbp10</name>
    <name evidence="4" type="ORF">T05_11237</name>
</gene>
<dbReference type="InterPro" id="IPR003877">
    <property type="entry name" value="SPRY_dom"/>
</dbReference>
<keyword evidence="5" id="KW-1185">Reference proteome</keyword>
<dbReference type="InterPro" id="IPR013320">
    <property type="entry name" value="ConA-like_dom_sf"/>
</dbReference>
<dbReference type="InterPro" id="IPR013144">
    <property type="entry name" value="CRA_dom"/>
</dbReference>
<dbReference type="PROSITE" id="PS50188">
    <property type="entry name" value="B302_SPRY"/>
    <property type="match status" value="1"/>
</dbReference>
<dbReference type="CDD" id="cd12909">
    <property type="entry name" value="SPRY_RanBP9_10"/>
    <property type="match status" value="1"/>
</dbReference>
<dbReference type="Pfam" id="PF00622">
    <property type="entry name" value="SPRY"/>
    <property type="match status" value="1"/>
</dbReference>
<dbReference type="InterPro" id="IPR024964">
    <property type="entry name" value="CTLH/CRA"/>
</dbReference>
<reference evidence="4 5" key="1">
    <citation type="submission" date="2015-01" db="EMBL/GenBank/DDBJ databases">
        <title>Evolution of Trichinella species and genotypes.</title>
        <authorList>
            <person name="Korhonen P.K."/>
            <person name="Edoardo P."/>
            <person name="Giuseppe L.R."/>
            <person name="Gasser R.B."/>
        </authorList>
    </citation>
    <scope>NUCLEOTIDE SEQUENCE [LARGE SCALE GENOMIC DNA]</scope>
    <source>
        <strain evidence="4">ISS417</strain>
    </source>
</reference>
<dbReference type="PANTHER" id="PTHR12864">
    <property type="entry name" value="RAN BINDING PROTEIN 9-RELATED"/>
    <property type="match status" value="1"/>
</dbReference>
<proteinExistence type="predicted"/>
<dbReference type="STRING" id="144512.A0A0V0UIN9"/>
<evidence type="ECO:0000313" key="5">
    <source>
        <dbReference type="Proteomes" id="UP000055048"/>
    </source>
</evidence>
<protein>
    <submittedName>
        <fullName evidence="4">Ran-binding protein 10</fullName>
    </submittedName>
</protein>
<dbReference type="Gene3D" id="2.60.120.920">
    <property type="match status" value="1"/>
</dbReference>
<dbReference type="InterPro" id="IPR043136">
    <property type="entry name" value="B30.2/SPRY_sf"/>
</dbReference>